<dbReference type="Proteomes" id="UP001301442">
    <property type="component" value="Chromosome"/>
</dbReference>
<evidence type="ECO:0000313" key="4">
    <source>
        <dbReference type="EMBL" id="WOH37661.1"/>
    </source>
</evidence>
<feature type="region of interest" description="Disordered" evidence="1">
    <location>
        <begin position="490"/>
        <end position="515"/>
    </location>
</feature>
<protein>
    <submittedName>
        <fullName evidence="5">AAA family ATPase</fullName>
    </submittedName>
</protein>
<name>A0ABZ0GQJ6_9GAMM</name>
<dbReference type="EMBL" id="CP136600">
    <property type="protein sequence ID" value="WOH37671.1"/>
    <property type="molecule type" value="Genomic_DNA"/>
</dbReference>
<dbReference type="CDD" id="cd01026">
    <property type="entry name" value="TOPRIM_OLD"/>
    <property type="match status" value="1"/>
</dbReference>
<dbReference type="Pfam" id="PF13304">
    <property type="entry name" value="AAA_21"/>
    <property type="match status" value="1"/>
</dbReference>
<dbReference type="PANTHER" id="PTHR43581">
    <property type="entry name" value="ATP/GTP PHOSPHATASE"/>
    <property type="match status" value="1"/>
</dbReference>
<feature type="compositionally biased region" description="Basic and acidic residues" evidence="1">
    <location>
        <begin position="493"/>
        <end position="502"/>
    </location>
</feature>
<gene>
    <name evidence="5" type="ORF">RI844_00055</name>
    <name evidence="4" type="ORF">RI844_20245</name>
</gene>
<sequence length="649" mass="73065">MHLSNISIKGYKVVNETSTVALHKGLNVIVGENASGKTSIIDAIRLLLREDEFGFSPVSEKDFHKPFTDNSQPADNFFIQGQFSGLSKDDKVTFLPWYDLKEHATLSLKFENKEKYGRYKKQVWGGSSKSSVFEWELFDKINCIYLPPLRDAEAKLKEGKSSRLAKLLKNLEASAIKDAKGNYKLHKLEERFKVFNDEIATSEDFPIKGMNDKISQQLKDAVGQTFGQHTHISFSEVGFNRIAESLRLFFFPGIEEHENKENYRSLDENSLGHNNLLYLATILAELIDSGEQDERLKVLLVEEPEAHLHPQLQIKLLKYLETISLSREIQVIVTTHSPVLASSATINSLIHICSNNGKVNATPIKDTGLDYKVSIKCETHDGCSDITIPESADFLTRWLDTTKSTLLFAKGIILVEGIAEAFIVPQLAKKILKKYNSTNKPKLPESIDEAGVSVVNMNGIYFKHFMRLFCNFGIEDKESANIPIRCSGMTDQDPEKDLDENGNKTIPASPTTANHNFGKNPALNLIATINKSEYCRLFVGPLKTLEYDLAMEGNNIQSMASVLAENWHNREEVYKELKEISEKDWCKETLKNKAEAANEILKRIEDKNMGKGYFAQLFSETITKNSELATPQYITNAVLWACGGKVSDQ</sequence>
<dbReference type="EMBL" id="CP136600">
    <property type="protein sequence ID" value="WOH37661.1"/>
    <property type="molecule type" value="Genomic_DNA"/>
</dbReference>
<dbReference type="SUPFAM" id="SSF52540">
    <property type="entry name" value="P-loop containing nucleoside triphosphate hydrolases"/>
    <property type="match status" value="1"/>
</dbReference>
<reference evidence="5 6" key="1">
    <citation type="submission" date="2023-09" db="EMBL/GenBank/DDBJ databases">
        <authorList>
            <person name="Qi X."/>
        </authorList>
    </citation>
    <scope>NUCLEOTIDE SEQUENCE [LARGE SCALE GENOMIC DNA]</scope>
    <source>
        <strain evidence="5 6">S1-1</strain>
    </source>
</reference>
<feature type="compositionally biased region" description="Polar residues" evidence="1">
    <location>
        <begin position="503"/>
        <end position="515"/>
    </location>
</feature>
<feature type="domain" description="ATPase AAA-type core" evidence="2">
    <location>
        <begin position="26"/>
        <end position="341"/>
    </location>
</feature>
<dbReference type="Pfam" id="PF20469">
    <property type="entry name" value="OLD-like_TOPRIM"/>
    <property type="match status" value="1"/>
</dbReference>
<evidence type="ECO:0000259" key="2">
    <source>
        <dbReference type="Pfam" id="PF13304"/>
    </source>
</evidence>
<organism evidence="5 6">
    <name type="scientific">Thalassotalea fonticola</name>
    <dbReference type="NCBI Taxonomy" id="3065649"/>
    <lineage>
        <taxon>Bacteria</taxon>
        <taxon>Pseudomonadati</taxon>
        <taxon>Pseudomonadota</taxon>
        <taxon>Gammaproteobacteria</taxon>
        <taxon>Alteromonadales</taxon>
        <taxon>Colwelliaceae</taxon>
        <taxon>Thalassotalea</taxon>
    </lineage>
</organism>
<dbReference type="InterPro" id="IPR027417">
    <property type="entry name" value="P-loop_NTPase"/>
</dbReference>
<reference evidence="5" key="2">
    <citation type="journal article" date="2024" name="Int. J. Syst. Evol. Microbiol.">
        <title>Thalassotalea psychrophila sp. nov., Thalassotalea nanhaiensis sp. nov. and Thalassotalea fonticola sp. nov., three psychrophilic bacteria isolated from deep-sea sediment.</title>
        <authorList>
            <person name="Li A.Q."/>
            <person name="Qi X.Q."/>
            <person name="Zhang C."/>
            <person name="Huang X.G."/>
            <person name="Wen D.Y."/>
            <person name="Li X.G."/>
            <person name="Zhang W.J."/>
        </authorList>
    </citation>
    <scope>NUCLEOTIDE SEQUENCE</scope>
    <source>
        <strain evidence="5">S1-1</strain>
    </source>
</reference>
<proteinExistence type="predicted"/>
<evidence type="ECO:0000256" key="1">
    <source>
        <dbReference type="SAM" id="MobiDB-lite"/>
    </source>
</evidence>
<dbReference type="RefSeq" id="WP_348396447.1">
    <property type="nucleotide sequence ID" value="NZ_CP136600.1"/>
</dbReference>
<accession>A0ABZ0GQJ6</accession>
<keyword evidence="6" id="KW-1185">Reference proteome</keyword>
<evidence type="ECO:0000259" key="3">
    <source>
        <dbReference type="Pfam" id="PF20469"/>
    </source>
</evidence>
<dbReference type="InterPro" id="IPR034139">
    <property type="entry name" value="TOPRIM_OLD"/>
</dbReference>
<evidence type="ECO:0000313" key="5">
    <source>
        <dbReference type="EMBL" id="WOH37671.1"/>
    </source>
</evidence>
<feature type="domain" description="OLD protein-like TOPRIM" evidence="3">
    <location>
        <begin position="407"/>
        <end position="475"/>
    </location>
</feature>
<evidence type="ECO:0000313" key="6">
    <source>
        <dbReference type="Proteomes" id="UP001301442"/>
    </source>
</evidence>
<dbReference type="InterPro" id="IPR003959">
    <property type="entry name" value="ATPase_AAA_core"/>
</dbReference>
<dbReference type="InterPro" id="IPR051396">
    <property type="entry name" value="Bact_Antivir_Def_Nuclease"/>
</dbReference>
<dbReference type="PANTHER" id="PTHR43581:SF4">
    <property type="entry name" value="ATP_GTP PHOSPHATASE"/>
    <property type="match status" value="1"/>
</dbReference>
<dbReference type="Gene3D" id="3.40.50.300">
    <property type="entry name" value="P-loop containing nucleotide triphosphate hydrolases"/>
    <property type="match status" value="1"/>
</dbReference>